<dbReference type="EMBL" id="OZ019894">
    <property type="protein sequence ID" value="CAK9216183.1"/>
    <property type="molecule type" value="Genomic_DNA"/>
</dbReference>
<comment type="similarity">
    <text evidence="6">Belongs to the cytochrome c oxidase subunit 6A family.</text>
</comment>
<accession>A0ABP0UBF2</accession>
<evidence type="ECO:0000256" key="5">
    <source>
        <dbReference type="ARBA" id="ARBA00023136"/>
    </source>
</evidence>
<keyword evidence="5" id="KW-0472">Membrane</keyword>
<sequence length="107" mass="11956">MAHALRSTSLFSRILTSSTRPYGAAAVSSKRALATAAHEHDDAEETLKWRNITVAAYIACIALGIYTFAGEEHHEASGRQAYSYLHIRNKQFPWGPNGLFEYPDHQH</sequence>
<dbReference type="PANTHER" id="PTHR11504">
    <property type="entry name" value="CYTOCHROME C OXIDASE POLYPEPTIDE VIA"/>
    <property type="match status" value="1"/>
</dbReference>
<dbReference type="InterPro" id="IPR036418">
    <property type="entry name" value="Cyt_c_oxidase_su6a_sf"/>
</dbReference>
<dbReference type="Proteomes" id="UP001497512">
    <property type="component" value="Chromosome 2"/>
</dbReference>
<keyword evidence="8" id="KW-1185">Reference proteome</keyword>
<dbReference type="Gene3D" id="4.10.95.10">
    <property type="entry name" value="Cytochrome c oxidase, subunit VIa"/>
    <property type="match status" value="1"/>
</dbReference>
<evidence type="ECO:0000256" key="6">
    <source>
        <dbReference type="RuleBase" id="RU004396"/>
    </source>
</evidence>
<dbReference type="PANTHER" id="PTHR11504:SF0">
    <property type="entry name" value="CYTOCHROME C OXIDASE SUBUNIT"/>
    <property type="match status" value="1"/>
</dbReference>
<evidence type="ECO:0000256" key="2">
    <source>
        <dbReference type="ARBA" id="ARBA00022792"/>
    </source>
</evidence>
<evidence type="ECO:0000256" key="4">
    <source>
        <dbReference type="ARBA" id="ARBA00023128"/>
    </source>
</evidence>
<keyword evidence="4" id="KW-0496">Mitochondrion</keyword>
<evidence type="ECO:0008006" key="9">
    <source>
        <dbReference type="Google" id="ProtNLM"/>
    </source>
</evidence>
<reference evidence="7" key="1">
    <citation type="submission" date="2024-02" db="EMBL/GenBank/DDBJ databases">
        <authorList>
            <consortium name="ELIXIR-Norway"/>
            <consortium name="Elixir Norway"/>
        </authorList>
    </citation>
    <scope>NUCLEOTIDE SEQUENCE</scope>
</reference>
<evidence type="ECO:0000256" key="1">
    <source>
        <dbReference type="ARBA" id="ARBA00004273"/>
    </source>
</evidence>
<keyword evidence="3" id="KW-0809">Transit peptide</keyword>
<protein>
    <recommendedName>
        <fullName evidence="9">Cytochrome c oxidase subunit VIa</fullName>
    </recommendedName>
</protein>
<organism evidence="7 8">
    <name type="scientific">Sphagnum troendelagicum</name>
    <dbReference type="NCBI Taxonomy" id="128251"/>
    <lineage>
        <taxon>Eukaryota</taxon>
        <taxon>Viridiplantae</taxon>
        <taxon>Streptophyta</taxon>
        <taxon>Embryophyta</taxon>
        <taxon>Bryophyta</taxon>
        <taxon>Sphagnophytina</taxon>
        <taxon>Sphagnopsida</taxon>
        <taxon>Sphagnales</taxon>
        <taxon>Sphagnaceae</taxon>
        <taxon>Sphagnum</taxon>
    </lineage>
</organism>
<keyword evidence="2" id="KW-0999">Mitochondrion inner membrane</keyword>
<proteinExistence type="inferred from homology"/>
<comment type="subcellular location">
    <subcellularLocation>
        <location evidence="1">Mitochondrion inner membrane</location>
    </subcellularLocation>
</comment>
<dbReference type="InterPro" id="IPR001349">
    <property type="entry name" value="Cyt_c_oxidase_su6a"/>
</dbReference>
<name>A0ABP0UBF2_9BRYO</name>
<evidence type="ECO:0000256" key="3">
    <source>
        <dbReference type="ARBA" id="ARBA00022946"/>
    </source>
</evidence>
<evidence type="ECO:0000313" key="7">
    <source>
        <dbReference type="EMBL" id="CAK9216183.1"/>
    </source>
</evidence>
<dbReference type="Pfam" id="PF02046">
    <property type="entry name" value="COX6A"/>
    <property type="match status" value="1"/>
</dbReference>
<gene>
    <name evidence="7" type="ORF">CSSPTR1EN2_LOCUS13332</name>
</gene>
<dbReference type="SUPFAM" id="SSF81411">
    <property type="entry name" value="Mitochondrial cytochrome c oxidase subunit VIa"/>
    <property type="match status" value="1"/>
</dbReference>
<evidence type="ECO:0000313" key="8">
    <source>
        <dbReference type="Proteomes" id="UP001497512"/>
    </source>
</evidence>